<dbReference type="CDD" id="cd01823">
    <property type="entry name" value="SEST_like"/>
    <property type="match status" value="1"/>
</dbReference>
<dbReference type="SUPFAM" id="SSF52266">
    <property type="entry name" value="SGNH hydrolase"/>
    <property type="match status" value="1"/>
</dbReference>
<accession>A0ABT9NMW9</accession>
<name>A0ABT9NMW9_9ACTN</name>
<evidence type="ECO:0000313" key="3">
    <source>
        <dbReference type="Proteomes" id="UP001240447"/>
    </source>
</evidence>
<dbReference type="PANTHER" id="PTHR37981:SF1">
    <property type="entry name" value="SGNH HYDROLASE-TYPE ESTERASE DOMAIN-CONTAINING PROTEIN"/>
    <property type="match status" value="1"/>
</dbReference>
<evidence type="ECO:0000313" key="2">
    <source>
        <dbReference type="EMBL" id="MDP9821768.1"/>
    </source>
</evidence>
<organism evidence="2 3">
    <name type="scientific">Nocardioides massiliensis</name>
    <dbReference type="NCBI Taxonomy" id="1325935"/>
    <lineage>
        <taxon>Bacteria</taxon>
        <taxon>Bacillati</taxon>
        <taxon>Actinomycetota</taxon>
        <taxon>Actinomycetes</taxon>
        <taxon>Propionibacteriales</taxon>
        <taxon>Nocardioidaceae</taxon>
        <taxon>Nocardioides</taxon>
    </lineage>
</organism>
<dbReference type="Proteomes" id="UP001240447">
    <property type="component" value="Unassembled WGS sequence"/>
</dbReference>
<sequence length="284" mass="29050">MRAPYRLVLLVLLGVLLTACGVGSGPDRPDEPEGSAGEIREGVYVALGDSAASGMGIAPERPGDICRRSARAYPVLLAQRNGLELVNRTCAGARVIDVIGGPGSRGDAPVDALDEQTTLVTVMVGANDLGYAGLVSADCADGAADDSCSTTAARAAAGDRLQAFASELRVLLETIDERAPQAEVLVVGYGDALGAAGPCPAMPLTQDAFDLAVATVRELNVVLQEAAEEAGAAYVDTYAATRGHGVCDAEPWTNGFTTDGDGAIGHPRSDYHAAVAELLVEIVS</sequence>
<evidence type="ECO:0000259" key="1">
    <source>
        <dbReference type="Pfam" id="PF13472"/>
    </source>
</evidence>
<dbReference type="EMBL" id="JAUSQM010000001">
    <property type="protein sequence ID" value="MDP9821768.1"/>
    <property type="molecule type" value="Genomic_DNA"/>
</dbReference>
<dbReference type="PROSITE" id="PS51257">
    <property type="entry name" value="PROKAR_LIPOPROTEIN"/>
    <property type="match status" value="1"/>
</dbReference>
<dbReference type="InterPro" id="IPR013830">
    <property type="entry name" value="SGNH_hydro"/>
</dbReference>
<comment type="caution">
    <text evidence="2">The sequence shown here is derived from an EMBL/GenBank/DDBJ whole genome shotgun (WGS) entry which is preliminary data.</text>
</comment>
<dbReference type="RefSeq" id="WP_068120603.1">
    <property type="nucleotide sequence ID" value="NZ_CCXJ01000290.1"/>
</dbReference>
<dbReference type="PANTHER" id="PTHR37981">
    <property type="entry name" value="LIPASE 2"/>
    <property type="match status" value="1"/>
</dbReference>
<protein>
    <submittedName>
        <fullName evidence="2">Lysophospholipase L1-like esterase</fullName>
    </submittedName>
</protein>
<dbReference type="Pfam" id="PF13472">
    <property type="entry name" value="Lipase_GDSL_2"/>
    <property type="match status" value="1"/>
</dbReference>
<keyword evidence="3" id="KW-1185">Reference proteome</keyword>
<dbReference type="InterPro" id="IPR037460">
    <property type="entry name" value="SEST-like"/>
</dbReference>
<proteinExistence type="predicted"/>
<feature type="domain" description="SGNH hydrolase-type esterase" evidence="1">
    <location>
        <begin position="46"/>
        <end position="272"/>
    </location>
</feature>
<dbReference type="InterPro" id="IPR036514">
    <property type="entry name" value="SGNH_hydro_sf"/>
</dbReference>
<dbReference type="Gene3D" id="3.40.50.1110">
    <property type="entry name" value="SGNH hydrolase"/>
    <property type="match status" value="1"/>
</dbReference>
<reference evidence="2 3" key="1">
    <citation type="submission" date="2023-07" db="EMBL/GenBank/DDBJ databases">
        <title>Sequencing the genomes of 1000 actinobacteria strains.</title>
        <authorList>
            <person name="Klenk H.-P."/>
        </authorList>
    </citation>
    <scope>NUCLEOTIDE SEQUENCE [LARGE SCALE GENOMIC DNA]</scope>
    <source>
        <strain evidence="2 3">GD13</strain>
    </source>
</reference>
<gene>
    <name evidence="2" type="ORF">J2S59_001577</name>
</gene>